<evidence type="ECO:0000313" key="2">
    <source>
        <dbReference type="Proteomes" id="UP000245252"/>
    </source>
</evidence>
<dbReference type="AlphaFoldDB" id="A0A2U2DHN0"/>
<proteinExistence type="predicted"/>
<dbReference type="Proteomes" id="UP000245252">
    <property type="component" value="Unassembled WGS sequence"/>
</dbReference>
<comment type="caution">
    <text evidence="1">The sequence shown here is derived from an EMBL/GenBank/DDBJ whole genome shotgun (WGS) entry which is preliminary data.</text>
</comment>
<sequence length="79" mass="9172">MTKFDYTIEAGLFPGKKSLRSQGVRYKRFETAAEAVRFAIEEMPSSQLRGSVMEVDEARFDDKQIRVLYDSCDFPLSRR</sequence>
<protein>
    <submittedName>
        <fullName evidence="1">Uncharacterized protein</fullName>
    </submittedName>
</protein>
<reference evidence="1 2" key="1">
    <citation type="submission" date="2018-05" db="EMBL/GenBank/DDBJ databases">
        <title>The draft genome of strain NS-104.</title>
        <authorList>
            <person name="Hang P."/>
            <person name="Jiang J."/>
        </authorList>
    </citation>
    <scope>NUCLEOTIDE SEQUENCE [LARGE SCALE GENOMIC DNA]</scope>
    <source>
        <strain evidence="1 2">NS-104</strain>
    </source>
</reference>
<keyword evidence="2" id="KW-1185">Reference proteome</keyword>
<evidence type="ECO:0000313" key="1">
    <source>
        <dbReference type="EMBL" id="PWE52784.1"/>
    </source>
</evidence>
<gene>
    <name evidence="1" type="ORF">DEM27_28695</name>
</gene>
<name>A0A2U2DHN0_9HYPH</name>
<dbReference type="EMBL" id="QFBC01000020">
    <property type="protein sequence ID" value="PWE52784.1"/>
    <property type="molecule type" value="Genomic_DNA"/>
</dbReference>
<dbReference type="OrthoDB" id="8445391at2"/>
<accession>A0A2U2DHN0</accession>
<organism evidence="1 2">
    <name type="scientific">Metarhizobium album</name>
    <dbReference type="NCBI Taxonomy" id="2182425"/>
    <lineage>
        <taxon>Bacteria</taxon>
        <taxon>Pseudomonadati</taxon>
        <taxon>Pseudomonadota</taxon>
        <taxon>Alphaproteobacteria</taxon>
        <taxon>Hyphomicrobiales</taxon>
        <taxon>Rhizobiaceae</taxon>
        <taxon>Metarhizobium</taxon>
    </lineage>
</organism>
<dbReference type="RefSeq" id="WP_109461684.1">
    <property type="nucleotide sequence ID" value="NZ_QFBC01000020.1"/>
</dbReference>